<dbReference type="EMBL" id="CAJVPU010013016">
    <property type="protein sequence ID" value="CAG8628827.1"/>
    <property type="molecule type" value="Genomic_DNA"/>
</dbReference>
<dbReference type="Proteomes" id="UP000789702">
    <property type="component" value="Unassembled WGS sequence"/>
</dbReference>
<evidence type="ECO:0000313" key="2">
    <source>
        <dbReference type="Proteomes" id="UP000789702"/>
    </source>
</evidence>
<comment type="caution">
    <text evidence="1">The sequence shown here is derived from an EMBL/GenBank/DDBJ whole genome shotgun (WGS) entry which is preliminary data.</text>
</comment>
<accession>A0ACA9N1R3</accession>
<protein>
    <submittedName>
        <fullName evidence="1">7012_t:CDS:1</fullName>
    </submittedName>
</protein>
<feature type="non-terminal residue" evidence="1">
    <location>
        <position position="1"/>
    </location>
</feature>
<reference evidence="1" key="1">
    <citation type="submission" date="2021-06" db="EMBL/GenBank/DDBJ databases">
        <authorList>
            <person name="Kallberg Y."/>
            <person name="Tangrot J."/>
            <person name="Rosling A."/>
        </authorList>
    </citation>
    <scope>NUCLEOTIDE SEQUENCE</scope>
    <source>
        <strain evidence="1">IL203A</strain>
    </source>
</reference>
<proteinExistence type="predicted"/>
<gene>
    <name evidence="1" type="ORF">DHETER_LOCUS8320</name>
</gene>
<sequence>TKRHGMSAHEWQAAGPDDKRSPCPALNSLANHGYLPRSGENITKSQLIKALKEGLNASTAVAYYLVYSGLHGIGKPCAKTFNLDDLNQHNKLEHDASLTRKDHYFGDNHTIDPELVDLLLEQNIDGKINEEALSKFHWIRLNNSKELNPTVTYGSSQKFLSGGEVSLLLNFIGANTNHEIDIEKLEVFLKSEKFPEGWRKPDKTVGIWPVVKILISALKRYDQLEKEQNEQNAS</sequence>
<organism evidence="1 2">
    <name type="scientific">Dentiscutata heterogama</name>
    <dbReference type="NCBI Taxonomy" id="1316150"/>
    <lineage>
        <taxon>Eukaryota</taxon>
        <taxon>Fungi</taxon>
        <taxon>Fungi incertae sedis</taxon>
        <taxon>Mucoromycota</taxon>
        <taxon>Glomeromycotina</taxon>
        <taxon>Glomeromycetes</taxon>
        <taxon>Diversisporales</taxon>
        <taxon>Gigasporaceae</taxon>
        <taxon>Dentiscutata</taxon>
    </lineage>
</organism>
<keyword evidence="2" id="KW-1185">Reference proteome</keyword>
<evidence type="ECO:0000313" key="1">
    <source>
        <dbReference type="EMBL" id="CAG8628827.1"/>
    </source>
</evidence>
<name>A0ACA9N1R3_9GLOM</name>